<feature type="compositionally biased region" description="Basic and acidic residues" evidence="1">
    <location>
        <begin position="132"/>
        <end position="143"/>
    </location>
</feature>
<feature type="region of interest" description="Disordered" evidence="1">
    <location>
        <begin position="124"/>
        <end position="143"/>
    </location>
</feature>
<evidence type="ECO:0000256" key="1">
    <source>
        <dbReference type="SAM" id="MobiDB-lite"/>
    </source>
</evidence>
<organism evidence="2 3">
    <name type="scientific">Streptomyces kronopolitis</name>
    <dbReference type="NCBI Taxonomy" id="1612435"/>
    <lineage>
        <taxon>Bacteria</taxon>
        <taxon>Bacillati</taxon>
        <taxon>Actinomycetota</taxon>
        <taxon>Actinomycetes</taxon>
        <taxon>Kitasatosporales</taxon>
        <taxon>Streptomycetaceae</taxon>
        <taxon>Streptomyces</taxon>
    </lineage>
</organism>
<reference evidence="3" key="1">
    <citation type="journal article" date="2019" name="Int. J. Syst. Evol. Microbiol.">
        <title>The Global Catalogue of Microorganisms (GCM) 10K type strain sequencing project: providing services to taxonomists for standard genome sequencing and annotation.</title>
        <authorList>
            <consortium name="The Broad Institute Genomics Platform"/>
            <consortium name="The Broad Institute Genome Sequencing Center for Infectious Disease"/>
            <person name="Wu L."/>
            <person name="Ma J."/>
        </authorList>
    </citation>
    <scope>NUCLEOTIDE SEQUENCE [LARGE SCALE GENOMIC DNA]</scope>
    <source>
        <strain evidence="3">CGMCC 4.7323</strain>
    </source>
</reference>
<dbReference type="Proteomes" id="UP000600080">
    <property type="component" value="Unassembled WGS sequence"/>
</dbReference>
<accession>A0ABQ2JXU9</accession>
<proteinExistence type="predicted"/>
<feature type="region of interest" description="Disordered" evidence="1">
    <location>
        <begin position="48"/>
        <end position="72"/>
    </location>
</feature>
<evidence type="ECO:0000313" key="3">
    <source>
        <dbReference type="Proteomes" id="UP000600080"/>
    </source>
</evidence>
<protein>
    <submittedName>
        <fullName evidence="2">Uncharacterized protein</fullName>
    </submittedName>
</protein>
<dbReference type="EMBL" id="BMND01000038">
    <property type="protein sequence ID" value="GGN60653.1"/>
    <property type="molecule type" value="Genomic_DNA"/>
</dbReference>
<feature type="region of interest" description="Disordered" evidence="1">
    <location>
        <begin position="1"/>
        <end position="20"/>
    </location>
</feature>
<gene>
    <name evidence="2" type="ORF">GCM10012285_58910</name>
</gene>
<keyword evidence="3" id="KW-1185">Reference proteome</keyword>
<name>A0ABQ2JXU9_9ACTN</name>
<sequence>MSQDPLGLPPSPNPSGYVKNPLTLADPFGLSPCEWDVTRIDEKYDKHVEGHGKRLGEEPDMPEYKDQHPEDDGFERYRRDAEHLANSPLHEVQREVRRYHDGAILRMDSKGRIVFIQDGKITNYFRPGPDPSPEKFMDNEGTR</sequence>
<evidence type="ECO:0000313" key="2">
    <source>
        <dbReference type="EMBL" id="GGN60653.1"/>
    </source>
</evidence>
<comment type="caution">
    <text evidence="2">The sequence shown here is derived from an EMBL/GenBank/DDBJ whole genome shotgun (WGS) entry which is preliminary data.</text>
</comment>